<evidence type="ECO:0000256" key="2">
    <source>
        <dbReference type="ARBA" id="ARBA00022692"/>
    </source>
</evidence>
<evidence type="ECO:0000256" key="4">
    <source>
        <dbReference type="ARBA" id="ARBA00023136"/>
    </source>
</evidence>
<dbReference type="InterPro" id="IPR020846">
    <property type="entry name" value="MFS_dom"/>
</dbReference>
<dbReference type="PANTHER" id="PTHR23523:SF2">
    <property type="entry name" value="2-NITROIMIDAZOLE TRANSPORTER"/>
    <property type="match status" value="1"/>
</dbReference>
<feature type="transmembrane region" description="Helical" evidence="5">
    <location>
        <begin position="252"/>
        <end position="269"/>
    </location>
</feature>
<dbReference type="GO" id="GO:0022857">
    <property type="term" value="F:transmembrane transporter activity"/>
    <property type="evidence" value="ECO:0007669"/>
    <property type="project" value="InterPro"/>
</dbReference>
<dbReference type="Gene3D" id="1.20.1250.20">
    <property type="entry name" value="MFS general substrate transporter like domains"/>
    <property type="match status" value="1"/>
</dbReference>
<dbReference type="SUPFAM" id="SSF103473">
    <property type="entry name" value="MFS general substrate transporter"/>
    <property type="match status" value="1"/>
</dbReference>
<keyword evidence="3 5" id="KW-1133">Transmembrane helix</keyword>
<feature type="transmembrane region" description="Helical" evidence="5">
    <location>
        <begin position="35"/>
        <end position="56"/>
    </location>
</feature>
<dbReference type="Proteomes" id="UP000824220">
    <property type="component" value="Unassembled WGS sequence"/>
</dbReference>
<feature type="transmembrane region" description="Helical" evidence="5">
    <location>
        <begin position="128"/>
        <end position="149"/>
    </location>
</feature>
<dbReference type="InterPro" id="IPR052524">
    <property type="entry name" value="MFS_Cyanate_Porter"/>
</dbReference>
<dbReference type="AlphaFoldDB" id="A0A9D2KG83"/>
<feature type="domain" description="Major facilitator superfamily (MFS) profile" evidence="6">
    <location>
        <begin position="1"/>
        <end position="389"/>
    </location>
</feature>
<feature type="transmembrane region" description="Helical" evidence="5">
    <location>
        <begin position="276"/>
        <end position="295"/>
    </location>
</feature>
<organism evidence="7 8">
    <name type="scientific">Candidatus Microbacterium stercoravium</name>
    <dbReference type="NCBI Taxonomy" id="2838697"/>
    <lineage>
        <taxon>Bacteria</taxon>
        <taxon>Bacillati</taxon>
        <taxon>Actinomycetota</taxon>
        <taxon>Actinomycetes</taxon>
        <taxon>Micrococcales</taxon>
        <taxon>Microbacteriaceae</taxon>
        <taxon>Microbacterium</taxon>
    </lineage>
</organism>
<keyword evidence="2 5" id="KW-0812">Transmembrane</keyword>
<comment type="caution">
    <text evidence="7">The sequence shown here is derived from an EMBL/GenBank/DDBJ whole genome shotgun (WGS) entry which is preliminary data.</text>
</comment>
<evidence type="ECO:0000313" key="8">
    <source>
        <dbReference type="Proteomes" id="UP000824220"/>
    </source>
</evidence>
<dbReference type="InterPro" id="IPR036259">
    <property type="entry name" value="MFS_trans_sf"/>
</dbReference>
<evidence type="ECO:0000256" key="1">
    <source>
        <dbReference type="ARBA" id="ARBA00004651"/>
    </source>
</evidence>
<feature type="transmembrane region" description="Helical" evidence="5">
    <location>
        <begin position="161"/>
        <end position="182"/>
    </location>
</feature>
<reference evidence="7" key="2">
    <citation type="submission" date="2021-04" db="EMBL/GenBank/DDBJ databases">
        <authorList>
            <person name="Gilroy R."/>
        </authorList>
    </citation>
    <scope>NUCLEOTIDE SEQUENCE</scope>
    <source>
        <strain evidence="7">ChiHjej8B7-3636</strain>
    </source>
</reference>
<gene>
    <name evidence="7" type="ORF">H9800_02380</name>
</gene>
<accession>A0A9D2KG83</accession>
<dbReference type="InterPro" id="IPR011701">
    <property type="entry name" value="MFS"/>
</dbReference>
<dbReference type="PANTHER" id="PTHR23523">
    <property type="match status" value="1"/>
</dbReference>
<comment type="subcellular location">
    <subcellularLocation>
        <location evidence="1">Cell membrane</location>
        <topology evidence="1">Multi-pass membrane protein</topology>
    </subcellularLocation>
</comment>
<dbReference type="PROSITE" id="PS50850">
    <property type="entry name" value="MFS"/>
    <property type="match status" value="1"/>
</dbReference>
<proteinExistence type="predicted"/>
<feature type="transmembrane region" description="Helical" evidence="5">
    <location>
        <begin position="301"/>
        <end position="320"/>
    </location>
</feature>
<feature type="transmembrane region" description="Helical" evidence="5">
    <location>
        <begin position="212"/>
        <end position="232"/>
    </location>
</feature>
<evidence type="ECO:0000256" key="5">
    <source>
        <dbReference type="SAM" id="Phobius"/>
    </source>
</evidence>
<feature type="transmembrane region" description="Helical" evidence="5">
    <location>
        <begin position="92"/>
        <end position="116"/>
    </location>
</feature>
<evidence type="ECO:0000313" key="7">
    <source>
        <dbReference type="EMBL" id="HJA03690.1"/>
    </source>
</evidence>
<feature type="transmembrane region" description="Helical" evidence="5">
    <location>
        <begin position="366"/>
        <end position="385"/>
    </location>
</feature>
<name>A0A9D2KG83_9MICO</name>
<dbReference type="GO" id="GO:0005886">
    <property type="term" value="C:plasma membrane"/>
    <property type="evidence" value="ECO:0007669"/>
    <property type="project" value="UniProtKB-SubCell"/>
</dbReference>
<protein>
    <submittedName>
        <fullName evidence="7">MFS transporter</fullName>
    </submittedName>
</protein>
<reference evidence="7" key="1">
    <citation type="journal article" date="2021" name="PeerJ">
        <title>Extensive microbial diversity within the chicken gut microbiome revealed by metagenomics and culture.</title>
        <authorList>
            <person name="Gilroy R."/>
            <person name="Ravi A."/>
            <person name="Getino M."/>
            <person name="Pursley I."/>
            <person name="Horton D.L."/>
            <person name="Alikhan N.F."/>
            <person name="Baker D."/>
            <person name="Gharbi K."/>
            <person name="Hall N."/>
            <person name="Watson M."/>
            <person name="Adriaenssens E.M."/>
            <person name="Foster-Nyarko E."/>
            <person name="Jarju S."/>
            <person name="Secka A."/>
            <person name="Antonio M."/>
            <person name="Oren A."/>
            <person name="Chaudhuri R.R."/>
            <person name="La Ragione R."/>
            <person name="Hildebrand F."/>
            <person name="Pallen M.J."/>
        </authorList>
    </citation>
    <scope>NUCLEOTIDE SEQUENCE</scope>
    <source>
        <strain evidence="7">ChiHjej8B7-3636</strain>
    </source>
</reference>
<feature type="transmembrane region" description="Helical" evidence="5">
    <location>
        <begin position="68"/>
        <end position="86"/>
    </location>
</feature>
<evidence type="ECO:0000256" key="3">
    <source>
        <dbReference type="ARBA" id="ARBA00022989"/>
    </source>
</evidence>
<dbReference type="Pfam" id="PF07690">
    <property type="entry name" value="MFS_1"/>
    <property type="match status" value="1"/>
</dbReference>
<keyword evidence="4 5" id="KW-0472">Membrane</keyword>
<sequence>MLFVALCLIAVNMRSPITGVGPLLEQISASTGRPLSVLSLMTSVPVLSWAIVSSLAHPLTRRFGMRRVVLVALIVLAIGSIARSLPGVAAEVSMWTGTVLIGAAIAILNVLLPAIVKRSFGARTTLVTGAYSALLAGCGAITSSLVVPISHAVSGGEGAAGWRVALVAATVTLPFAIAAWVWHLRQVGPEVPVPPRAADAPRERSVWGDRTAWLIGGYMGTQSTMFYAMLTWTAPFSRSHGFSEVTAGNHTMLFQILGVAGSVLLPFAMRGRLERWMPALVPVFGLIGTTGLMLFPQWINVWLVAQGLTSGAALTLTLALMASRARDHHTASALSGMSQSVGYVIAGMAPLVFGWLHTLTGGWTASFGYVIAILLTQLTLGLFVGRGRRVFD</sequence>
<feature type="transmembrane region" description="Helical" evidence="5">
    <location>
        <begin position="341"/>
        <end position="360"/>
    </location>
</feature>
<dbReference type="EMBL" id="DXAM01000033">
    <property type="protein sequence ID" value="HJA03690.1"/>
    <property type="molecule type" value="Genomic_DNA"/>
</dbReference>
<evidence type="ECO:0000259" key="6">
    <source>
        <dbReference type="PROSITE" id="PS50850"/>
    </source>
</evidence>